<name>A0AAU2GR67_9ACTN</name>
<evidence type="ECO:0000313" key="5">
    <source>
        <dbReference type="EMBL" id="WTU38240.1"/>
    </source>
</evidence>
<evidence type="ECO:0000256" key="1">
    <source>
        <dbReference type="ARBA" id="ARBA00022723"/>
    </source>
</evidence>
<dbReference type="AlphaFoldDB" id="A0AAU2GR67"/>
<dbReference type="InterPro" id="IPR038257">
    <property type="entry name" value="CRISPR-assoc_Cas3_HD_sf"/>
</dbReference>
<dbReference type="GO" id="GO:0016787">
    <property type="term" value="F:hydrolase activity"/>
    <property type="evidence" value="ECO:0007669"/>
    <property type="project" value="UniProtKB-KW"/>
</dbReference>
<dbReference type="Pfam" id="PF18019">
    <property type="entry name" value="Cas3_HD"/>
    <property type="match status" value="1"/>
</dbReference>
<keyword evidence="3" id="KW-0051">Antiviral defense</keyword>
<sequence length="124" mass="13484">MRHEYATHRALPQLLARLGYPQSGGRLARLLLAQVPQLLGGHHGRYPQGIELRDLQDPLSVTRELGAGAWAEQRWEHVAALHEVLGGPAVPACGALPVEVAVVIAGMVIVSDWIASQEHVILRQ</sequence>
<dbReference type="EMBL" id="CP108253">
    <property type="protein sequence ID" value="WTU38240.1"/>
    <property type="molecule type" value="Genomic_DNA"/>
</dbReference>
<organism evidence="5">
    <name type="scientific">Streptomyces sp. NBC_00060</name>
    <dbReference type="NCBI Taxonomy" id="2975636"/>
    <lineage>
        <taxon>Bacteria</taxon>
        <taxon>Bacillati</taxon>
        <taxon>Actinomycetota</taxon>
        <taxon>Actinomycetes</taxon>
        <taxon>Kitasatosporales</taxon>
        <taxon>Streptomycetaceae</taxon>
        <taxon>Streptomyces</taxon>
    </lineage>
</organism>
<protein>
    <submittedName>
        <fullName evidence="5">HD domain-containing protein</fullName>
    </submittedName>
</protein>
<proteinExistence type="predicted"/>
<dbReference type="GO" id="GO:0046872">
    <property type="term" value="F:metal ion binding"/>
    <property type="evidence" value="ECO:0007669"/>
    <property type="project" value="UniProtKB-KW"/>
</dbReference>
<dbReference type="GO" id="GO:0051607">
    <property type="term" value="P:defense response to virus"/>
    <property type="evidence" value="ECO:0007669"/>
    <property type="project" value="UniProtKB-KW"/>
</dbReference>
<dbReference type="EMBL" id="CP108253">
    <property type="protein sequence ID" value="WTU45118.1"/>
    <property type="molecule type" value="Genomic_DNA"/>
</dbReference>
<dbReference type="Gene3D" id="1.10.3210.30">
    <property type="match status" value="1"/>
</dbReference>
<evidence type="ECO:0000256" key="3">
    <source>
        <dbReference type="ARBA" id="ARBA00023118"/>
    </source>
</evidence>
<keyword evidence="1" id="KW-0479">Metal-binding</keyword>
<evidence type="ECO:0000313" key="6">
    <source>
        <dbReference type="EMBL" id="WTU45118.1"/>
    </source>
</evidence>
<feature type="domain" description="HD Cas3-type" evidence="4">
    <location>
        <begin position="2"/>
        <end position="120"/>
    </location>
</feature>
<gene>
    <name evidence="5" type="ORF">OHV25_00890</name>
    <name evidence="6" type="ORF">OHV25_38950</name>
</gene>
<reference evidence="5" key="1">
    <citation type="submission" date="2022-10" db="EMBL/GenBank/DDBJ databases">
        <title>The complete genomes of actinobacterial strains from the NBC collection.</title>
        <authorList>
            <person name="Joergensen T.S."/>
            <person name="Alvarez Arevalo M."/>
            <person name="Sterndorff E.B."/>
            <person name="Faurdal D."/>
            <person name="Vuksanovic O."/>
            <person name="Mourched A.-S."/>
            <person name="Charusanti P."/>
            <person name="Shaw S."/>
            <person name="Blin K."/>
            <person name="Weber T."/>
        </authorList>
    </citation>
    <scope>NUCLEOTIDE SEQUENCE</scope>
    <source>
        <strain evidence="5">NBC_00060</strain>
    </source>
</reference>
<dbReference type="InterPro" id="IPR006483">
    <property type="entry name" value="CRISPR-assoc_Cas3_HD"/>
</dbReference>
<keyword evidence="2" id="KW-0378">Hydrolase</keyword>
<evidence type="ECO:0000256" key="2">
    <source>
        <dbReference type="ARBA" id="ARBA00022801"/>
    </source>
</evidence>
<evidence type="ECO:0000259" key="4">
    <source>
        <dbReference type="Pfam" id="PF18019"/>
    </source>
</evidence>
<accession>A0AAU2GR67</accession>